<feature type="compositionally biased region" description="Low complexity" evidence="1">
    <location>
        <begin position="169"/>
        <end position="179"/>
    </location>
</feature>
<evidence type="ECO:0000256" key="1">
    <source>
        <dbReference type="SAM" id="MobiDB-lite"/>
    </source>
</evidence>
<dbReference type="PANTHER" id="PTHR37449:SF1">
    <property type="entry name" value="OS02G0159950 PROTEIN"/>
    <property type="match status" value="1"/>
</dbReference>
<keyword evidence="3" id="KW-1185">Reference proteome</keyword>
<dbReference type="OrthoDB" id="4092442at2759"/>
<proteinExistence type="predicted"/>
<sequence>MSEEGRKSRGSPCRGHQGLRLFTATVKFDIARDGCPACQNATRSDRISPGLVKLPGIIPPIVLNTRLDLNQRLLPISHRDLGIGARVLTDVPSTVIICPLQARLRGGLHEVTQVGAREPSAPLVHGDLPEPPVHHVPVLPRGGDGVPVDGPQDVHPLVGRGQADKDAGAEAAGPADGRVDAVGPVGGADDVDAAAVADAVELGEEGVDDAGAGVGERVVALGHQGGALLLARANSCRTARSDSPTYLFSSSGPLMEMKLALDSLATALATSVFPHPGGPHRRMPAADLMPTRANRSGYLMGPMMVISSFLRTSLSAPTCCHVVLGTALKPSRLAAGWTVDTAAVKSAWVMLTGPTSTSLEAFMRRTSRSSGAEPPSRYLSARRSVRARIDLDTAAETTCFRSAPTYPGVSLASAAKSTSSASARSRVMDRRIFSLAGSRQHDDVGGVLLVIGRDPVRGRTLLAAARDAVHAAADLGDDAALHGLPGAVALPGDGVQLVEEDEARREPHGLVEDVADVLLALAARAAHQARRRHRDEGDLEVGRQRVREHRLAAARRPVQQHPVVEPVPRLGQVLGLQERDAHRVDEPLDHGVDARQAVEVDVLRRRPVDLLGVLAPPLGPGLAVRLPALGAVGPGLQLPLQLLVRVPVGLGLLPAQAQDPLDRVLQHALLLALEAGVGPLYVLVHGADGDPGAPSAAGGRLLVFG</sequence>
<dbReference type="Proteomes" id="UP000078576">
    <property type="component" value="Unassembled WGS sequence"/>
</dbReference>
<organism evidence="2 3">
    <name type="scientific">Cytospora mali</name>
    <name type="common">Apple Valsa canker fungus</name>
    <name type="synonym">Valsa mali</name>
    <dbReference type="NCBI Taxonomy" id="578113"/>
    <lineage>
        <taxon>Eukaryota</taxon>
        <taxon>Fungi</taxon>
        <taxon>Dikarya</taxon>
        <taxon>Ascomycota</taxon>
        <taxon>Pezizomycotina</taxon>
        <taxon>Sordariomycetes</taxon>
        <taxon>Sordariomycetidae</taxon>
        <taxon>Diaporthales</taxon>
        <taxon>Cytosporaceae</taxon>
        <taxon>Cytospora</taxon>
    </lineage>
</organism>
<feature type="region of interest" description="Disordered" evidence="1">
    <location>
        <begin position="144"/>
        <end position="179"/>
    </location>
</feature>
<dbReference type="AlphaFoldDB" id="A0A194V4I8"/>
<dbReference type="EMBL" id="KN714718">
    <property type="protein sequence ID" value="KUI58751.1"/>
    <property type="molecule type" value="Genomic_DNA"/>
</dbReference>
<name>A0A194V4I8_CYTMA</name>
<evidence type="ECO:0000313" key="3">
    <source>
        <dbReference type="Proteomes" id="UP000078576"/>
    </source>
</evidence>
<reference evidence="3" key="1">
    <citation type="submission" date="2014-12" db="EMBL/GenBank/DDBJ databases">
        <title>Genome Sequence of Valsa Canker Pathogens Uncovers a Specific Adaption of Colonization on Woody Bark.</title>
        <authorList>
            <person name="Yin Z."/>
            <person name="Liu H."/>
            <person name="Gao X."/>
            <person name="Li Z."/>
            <person name="Song N."/>
            <person name="Ke X."/>
            <person name="Dai Q."/>
            <person name="Wu Y."/>
            <person name="Sun Y."/>
            <person name="Xu J.-R."/>
            <person name="Kang Z.K."/>
            <person name="Wang L."/>
            <person name="Huang L."/>
        </authorList>
    </citation>
    <scope>NUCLEOTIDE SEQUENCE [LARGE SCALE GENOMIC DNA]</scope>
    <source>
        <strain evidence="3">SXYL134</strain>
    </source>
</reference>
<feature type="compositionally biased region" description="Low complexity" evidence="1">
    <location>
        <begin position="144"/>
        <end position="156"/>
    </location>
</feature>
<gene>
    <name evidence="2" type="ORF">VP1G_11035</name>
</gene>
<accession>A0A194V4I8</accession>
<evidence type="ECO:0000313" key="2">
    <source>
        <dbReference type="EMBL" id="KUI58751.1"/>
    </source>
</evidence>
<protein>
    <submittedName>
        <fullName evidence="2">Uncharacterized protein</fullName>
    </submittedName>
</protein>
<dbReference type="PANTHER" id="PTHR37449">
    <property type="match status" value="1"/>
</dbReference>